<keyword evidence="2 5" id="KW-0805">Transcription regulation</keyword>
<gene>
    <name evidence="5" type="primary">MED19</name>
</gene>
<reference evidence="8" key="1">
    <citation type="submission" date="2024-02" db="UniProtKB">
        <authorList>
            <consortium name="WormBaseParasite"/>
        </authorList>
    </citation>
    <scope>IDENTIFICATION</scope>
</reference>
<proteinExistence type="inferred from homology"/>
<dbReference type="GO" id="GO:0016592">
    <property type="term" value="C:mediator complex"/>
    <property type="evidence" value="ECO:0007669"/>
    <property type="project" value="InterPro"/>
</dbReference>
<evidence type="ECO:0000256" key="3">
    <source>
        <dbReference type="ARBA" id="ARBA00023163"/>
    </source>
</evidence>
<dbReference type="Proteomes" id="UP000887575">
    <property type="component" value="Unassembled WGS sequence"/>
</dbReference>
<comment type="subunit">
    <text evidence="5">Component of the Mediator complex.</text>
</comment>
<evidence type="ECO:0000256" key="1">
    <source>
        <dbReference type="ARBA" id="ARBA00004123"/>
    </source>
</evidence>
<evidence type="ECO:0000256" key="2">
    <source>
        <dbReference type="ARBA" id="ARBA00023015"/>
    </source>
</evidence>
<protein>
    <recommendedName>
        <fullName evidence="5">Mediator of RNA polymerase II transcription subunit 19</fullName>
    </recommendedName>
    <alternativeName>
        <fullName evidence="5">Mediator complex subunit 19</fullName>
    </alternativeName>
</protein>
<evidence type="ECO:0000256" key="4">
    <source>
        <dbReference type="ARBA" id="ARBA00023242"/>
    </source>
</evidence>
<keyword evidence="7" id="KW-1185">Reference proteome</keyword>
<evidence type="ECO:0000256" key="5">
    <source>
        <dbReference type="RuleBase" id="RU364151"/>
    </source>
</evidence>
<keyword evidence="5" id="KW-0010">Activator</keyword>
<feature type="compositionally biased region" description="Basic residues" evidence="6">
    <location>
        <begin position="168"/>
        <end position="190"/>
    </location>
</feature>
<evidence type="ECO:0000313" key="7">
    <source>
        <dbReference type="Proteomes" id="UP000887575"/>
    </source>
</evidence>
<evidence type="ECO:0000313" key="8">
    <source>
        <dbReference type="WBParaSite" id="MBELARI_LOCUS12040"/>
    </source>
</evidence>
<sequence length="239" mass="26931">MGSVGADGGGSTNNTQPLRLSFKLGGEKLSTLYTGQVSSPFYTLKSRLPDVGHPIGSTDLLAHYGLAQSYQHFTAPGRVREPLETFLPHLYGNFHFTQSDDFSSLLRLVQKPPITGKEIVPAGPVDEAYRHLFDRRREDLPSENAMQRMDRTPAEILVSQQQSSIRAKEKRKKEHKEKKEKKKKKEKKRKHQEDGDGQEGTESKGEDALTEFQSFTTNLLRFTSSLQAKIDLPFAILIF</sequence>
<keyword evidence="4 5" id="KW-0539">Nucleus</keyword>
<evidence type="ECO:0000256" key="6">
    <source>
        <dbReference type="SAM" id="MobiDB-lite"/>
    </source>
</evidence>
<dbReference type="GO" id="GO:0006357">
    <property type="term" value="P:regulation of transcription by RNA polymerase II"/>
    <property type="evidence" value="ECO:0007669"/>
    <property type="project" value="InterPro"/>
</dbReference>
<comment type="subcellular location">
    <subcellularLocation>
        <location evidence="1 5">Nucleus</location>
    </subcellularLocation>
</comment>
<organism evidence="7 8">
    <name type="scientific">Mesorhabditis belari</name>
    <dbReference type="NCBI Taxonomy" id="2138241"/>
    <lineage>
        <taxon>Eukaryota</taxon>
        <taxon>Metazoa</taxon>
        <taxon>Ecdysozoa</taxon>
        <taxon>Nematoda</taxon>
        <taxon>Chromadorea</taxon>
        <taxon>Rhabditida</taxon>
        <taxon>Rhabditina</taxon>
        <taxon>Rhabditomorpha</taxon>
        <taxon>Rhabditoidea</taxon>
        <taxon>Rhabditidae</taxon>
        <taxon>Mesorhabditinae</taxon>
        <taxon>Mesorhabditis</taxon>
    </lineage>
</organism>
<dbReference type="Pfam" id="PF10278">
    <property type="entry name" value="Med19"/>
    <property type="match status" value="1"/>
</dbReference>
<comment type="similarity">
    <text evidence="5">Belongs to the Mediator complex subunit 19 family.</text>
</comment>
<dbReference type="GO" id="GO:0003712">
    <property type="term" value="F:transcription coregulator activity"/>
    <property type="evidence" value="ECO:0007669"/>
    <property type="project" value="InterPro"/>
</dbReference>
<name>A0AAF3EDH7_9BILA</name>
<dbReference type="WBParaSite" id="MBELARI_LOCUS12040">
    <property type="protein sequence ID" value="MBELARI_LOCUS12040"/>
    <property type="gene ID" value="MBELARI_LOCUS12040"/>
</dbReference>
<feature type="region of interest" description="Disordered" evidence="6">
    <location>
        <begin position="137"/>
        <end position="209"/>
    </location>
</feature>
<dbReference type="AlphaFoldDB" id="A0AAF3EDH7"/>
<keyword evidence="3 5" id="KW-0804">Transcription</keyword>
<accession>A0AAF3EDH7</accession>
<dbReference type="InterPro" id="IPR019403">
    <property type="entry name" value="Mediator_Med19_met"/>
</dbReference>
<comment type="function">
    <text evidence="5">Component of the Mediator complex, a coactivator involved in the regulated transcription of nearly all RNA polymerase II-dependent genes. Mediator functions as a bridge to convey information from gene-specific regulatory proteins to the basal RNA polymerase II transcription machinery. Mediator is recruited to promoters by direct interactions with regulatory proteins and serves as a scaffold for the assembly of a functional preinitiation complex with RNA polymerase II and the general transcription factors.</text>
</comment>